<protein>
    <recommendedName>
        <fullName evidence="3">Uncharacterized protein ycf33</fullName>
    </recommendedName>
</protein>
<feature type="transmembrane region" description="Helical" evidence="5">
    <location>
        <begin position="120"/>
        <end position="137"/>
    </location>
</feature>
<feature type="transmembrane region" description="Helical" evidence="5">
    <location>
        <begin position="163"/>
        <end position="179"/>
    </location>
</feature>
<evidence type="ECO:0000313" key="6">
    <source>
        <dbReference type="EMBL" id="ABK26306.1"/>
    </source>
</evidence>
<keyword evidence="5" id="KW-0472">Membrane</keyword>
<keyword evidence="5" id="KW-1133">Transmembrane helix</keyword>
<dbReference type="Pfam" id="PF05421">
    <property type="entry name" value="DUF751"/>
    <property type="match status" value="1"/>
</dbReference>
<evidence type="ECO:0000256" key="5">
    <source>
        <dbReference type="SAM" id="Phobius"/>
    </source>
</evidence>
<dbReference type="EMBL" id="EF087050">
    <property type="protein sequence ID" value="ABK26306.1"/>
    <property type="molecule type" value="mRNA"/>
</dbReference>
<dbReference type="GO" id="GO:0009536">
    <property type="term" value="C:plastid"/>
    <property type="evidence" value="ECO:0007669"/>
    <property type="project" value="UniProtKB-SubCell"/>
</dbReference>
<keyword evidence="5" id="KW-0812">Transmembrane</keyword>
<proteinExistence type="evidence at transcript level"/>
<reference evidence="6" key="1">
    <citation type="journal article" date="2008" name="BMC Genomics">
        <title>A conifer genomics resource of 200,000 spruce (Picea spp.) ESTs and 6,464 high-quality, sequence-finished full-length cDNAs for Sitka spruce (Picea sitchensis).</title>
        <authorList>
            <person name="Ralph S.G."/>
            <person name="Chun H.J."/>
            <person name="Kolosova N."/>
            <person name="Cooper D."/>
            <person name="Oddy C."/>
            <person name="Ritland C.E."/>
            <person name="Kirkpatrick R."/>
            <person name="Moore R."/>
            <person name="Barber S."/>
            <person name="Holt R.A."/>
            <person name="Jones S.J."/>
            <person name="Marra M.A."/>
            <person name="Douglas C.J."/>
            <person name="Ritland K."/>
            <person name="Bohlmann J."/>
        </authorList>
    </citation>
    <scope>NUCLEOTIDE SEQUENCE</scope>
    <source>
        <tissue evidence="6">Green portion of the leader tissue</tissue>
    </source>
</reference>
<sequence length="225" mass="25681">MSLTMVQFSLFVKHECNSPAASATWNVCNSSLKLHAPKGRGTVRFPKKQRTSLLRTHSSAIRTRELEMPSIRKPIPPHAIPEHVEASSLHSEETSEGKQLQKWNEISLEKQRYVVHKNEFSWEMILLGFGIGIWFFVGSEQSALAFWPEGPLVEEFWENMRRYGLYFFTVGTGAVYTILKPIYELLKNPISAVLVIVIISGIFYLLYLTLTAMIGISEFSYQYAS</sequence>
<evidence type="ECO:0000256" key="2">
    <source>
        <dbReference type="ARBA" id="ARBA00010985"/>
    </source>
</evidence>
<dbReference type="InterPro" id="IPR008470">
    <property type="entry name" value="Uncharacterised_Ycf33"/>
</dbReference>
<organism evidence="6">
    <name type="scientific">Picea sitchensis</name>
    <name type="common">Sitka spruce</name>
    <name type="synonym">Pinus sitchensis</name>
    <dbReference type="NCBI Taxonomy" id="3332"/>
    <lineage>
        <taxon>Eukaryota</taxon>
        <taxon>Viridiplantae</taxon>
        <taxon>Streptophyta</taxon>
        <taxon>Embryophyta</taxon>
        <taxon>Tracheophyta</taxon>
        <taxon>Spermatophyta</taxon>
        <taxon>Pinopsida</taxon>
        <taxon>Pinidae</taxon>
        <taxon>Conifers I</taxon>
        <taxon>Pinales</taxon>
        <taxon>Pinaceae</taxon>
        <taxon>Picea</taxon>
    </lineage>
</organism>
<accession>A9P095</accession>
<dbReference type="PANTHER" id="PTHR36049">
    <property type="entry name" value="TRANSMEMBRANE PROTEIN"/>
    <property type="match status" value="1"/>
</dbReference>
<keyword evidence="4" id="KW-0934">Plastid</keyword>
<evidence type="ECO:0000256" key="3">
    <source>
        <dbReference type="ARBA" id="ARBA00021584"/>
    </source>
</evidence>
<name>A9P095_PICSI</name>
<comment type="subcellular location">
    <subcellularLocation>
        <location evidence="1">Plastid</location>
    </subcellularLocation>
</comment>
<dbReference type="AlphaFoldDB" id="A9P095"/>
<comment type="similarity">
    <text evidence="2">Belongs to the ycf33 family.</text>
</comment>
<dbReference type="OMA" id="FSWEMIL"/>
<feature type="transmembrane region" description="Helical" evidence="5">
    <location>
        <begin position="191"/>
        <end position="216"/>
    </location>
</feature>
<evidence type="ECO:0000256" key="4">
    <source>
        <dbReference type="ARBA" id="ARBA00022640"/>
    </source>
</evidence>
<dbReference type="PANTHER" id="PTHR36049:SF3">
    <property type="match status" value="1"/>
</dbReference>
<evidence type="ECO:0000256" key="1">
    <source>
        <dbReference type="ARBA" id="ARBA00004474"/>
    </source>
</evidence>